<reference evidence="1" key="1">
    <citation type="submission" date="2021-01" db="EMBL/GenBank/DDBJ databases">
        <authorList>
            <consortium name="Genoscope - CEA"/>
            <person name="William W."/>
        </authorList>
    </citation>
    <scope>NUCLEOTIDE SEQUENCE</scope>
</reference>
<dbReference type="AlphaFoldDB" id="A0A8S1K6Q4"/>
<gene>
    <name evidence="1" type="ORF">PSON_ATCC_30995.1.T0050372</name>
</gene>
<proteinExistence type="predicted"/>
<accession>A0A8S1K6Q4</accession>
<name>A0A8S1K6Q4_9CILI</name>
<keyword evidence="2" id="KW-1185">Reference proteome</keyword>
<evidence type="ECO:0000313" key="2">
    <source>
        <dbReference type="Proteomes" id="UP000692954"/>
    </source>
</evidence>
<evidence type="ECO:0000313" key="1">
    <source>
        <dbReference type="EMBL" id="CAD8051140.1"/>
    </source>
</evidence>
<protein>
    <submittedName>
        <fullName evidence="1">Uncharacterized protein</fullName>
    </submittedName>
</protein>
<dbReference type="Proteomes" id="UP000692954">
    <property type="component" value="Unassembled WGS sequence"/>
</dbReference>
<comment type="caution">
    <text evidence="1">The sequence shown here is derived from an EMBL/GenBank/DDBJ whole genome shotgun (WGS) entry which is preliminary data.</text>
</comment>
<dbReference type="EMBL" id="CAJJDN010000005">
    <property type="protein sequence ID" value="CAD8051140.1"/>
    <property type="molecule type" value="Genomic_DNA"/>
</dbReference>
<organism evidence="1 2">
    <name type="scientific">Paramecium sonneborni</name>
    <dbReference type="NCBI Taxonomy" id="65129"/>
    <lineage>
        <taxon>Eukaryota</taxon>
        <taxon>Sar</taxon>
        <taxon>Alveolata</taxon>
        <taxon>Ciliophora</taxon>
        <taxon>Intramacronucleata</taxon>
        <taxon>Oligohymenophorea</taxon>
        <taxon>Peniculida</taxon>
        <taxon>Parameciidae</taxon>
        <taxon>Paramecium</taxon>
    </lineage>
</organism>
<sequence length="37" mass="4537">MERLQNTRSLKGIIDKAEFQNDKIIYELEYDKFDIMQ</sequence>
<dbReference type="OrthoDB" id="7961613at2759"/>